<accession>A0A8T0RF80</accession>
<dbReference type="Proteomes" id="UP000823388">
    <property type="component" value="Chromosome 6K"/>
</dbReference>
<reference evidence="2" key="1">
    <citation type="submission" date="2020-05" db="EMBL/GenBank/DDBJ databases">
        <title>WGS assembly of Panicum virgatum.</title>
        <authorList>
            <person name="Lovell J.T."/>
            <person name="Jenkins J."/>
            <person name="Shu S."/>
            <person name="Juenger T.E."/>
            <person name="Schmutz J."/>
        </authorList>
    </citation>
    <scope>NUCLEOTIDE SEQUENCE</scope>
    <source>
        <strain evidence="2">AP13</strain>
    </source>
</reference>
<feature type="region of interest" description="Disordered" evidence="1">
    <location>
        <begin position="66"/>
        <end position="95"/>
    </location>
</feature>
<dbReference type="AlphaFoldDB" id="A0A8T0RF80"/>
<name>A0A8T0RF80_PANVG</name>
<evidence type="ECO:0000313" key="2">
    <source>
        <dbReference type="EMBL" id="KAG2583700.1"/>
    </source>
</evidence>
<evidence type="ECO:0000313" key="3">
    <source>
        <dbReference type="Proteomes" id="UP000823388"/>
    </source>
</evidence>
<proteinExistence type="predicted"/>
<dbReference type="EMBL" id="CM029047">
    <property type="protein sequence ID" value="KAG2583700.1"/>
    <property type="molecule type" value="Genomic_DNA"/>
</dbReference>
<gene>
    <name evidence="2" type="ORF">PVAP13_6KG193336</name>
</gene>
<organism evidence="2 3">
    <name type="scientific">Panicum virgatum</name>
    <name type="common">Blackwell switchgrass</name>
    <dbReference type="NCBI Taxonomy" id="38727"/>
    <lineage>
        <taxon>Eukaryota</taxon>
        <taxon>Viridiplantae</taxon>
        <taxon>Streptophyta</taxon>
        <taxon>Embryophyta</taxon>
        <taxon>Tracheophyta</taxon>
        <taxon>Spermatophyta</taxon>
        <taxon>Magnoliopsida</taxon>
        <taxon>Liliopsida</taxon>
        <taxon>Poales</taxon>
        <taxon>Poaceae</taxon>
        <taxon>PACMAD clade</taxon>
        <taxon>Panicoideae</taxon>
        <taxon>Panicodae</taxon>
        <taxon>Paniceae</taxon>
        <taxon>Panicinae</taxon>
        <taxon>Panicum</taxon>
        <taxon>Panicum sect. Hiantes</taxon>
    </lineage>
</organism>
<sequence>MDEFTRGSAAETQAKSGRSLFNRCYVSVVKNSERVIAQQCTKAKEINSNPVLLSLSQQLTRHHPMRAWPQDQETTGERSRGDQETPTATPSNPLAIDPRFLAPFLWDSSDSLAVSPWFWPLAPTHKADGLAPPAAQRTRGEDGSRGDGRPPSSHRRRCPGSPRLAGPFL</sequence>
<feature type="region of interest" description="Disordered" evidence="1">
    <location>
        <begin position="123"/>
        <end position="169"/>
    </location>
</feature>
<comment type="caution">
    <text evidence="2">The sequence shown here is derived from an EMBL/GenBank/DDBJ whole genome shotgun (WGS) entry which is preliminary data.</text>
</comment>
<protein>
    <submittedName>
        <fullName evidence="2">Uncharacterized protein</fullName>
    </submittedName>
</protein>
<keyword evidence="3" id="KW-1185">Reference proteome</keyword>
<evidence type="ECO:0000256" key="1">
    <source>
        <dbReference type="SAM" id="MobiDB-lite"/>
    </source>
</evidence>
<feature type="compositionally biased region" description="Basic and acidic residues" evidence="1">
    <location>
        <begin position="138"/>
        <end position="148"/>
    </location>
</feature>